<comment type="caution">
    <text evidence="1">The sequence shown here is derived from an EMBL/GenBank/DDBJ whole genome shotgun (WGS) entry which is preliminary data.</text>
</comment>
<evidence type="ECO:0000313" key="2">
    <source>
        <dbReference type="Proteomes" id="UP000790709"/>
    </source>
</evidence>
<organism evidence="1 2">
    <name type="scientific">Leucogyrophana mollusca</name>
    <dbReference type="NCBI Taxonomy" id="85980"/>
    <lineage>
        <taxon>Eukaryota</taxon>
        <taxon>Fungi</taxon>
        <taxon>Dikarya</taxon>
        <taxon>Basidiomycota</taxon>
        <taxon>Agaricomycotina</taxon>
        <taxon>Agaricomycetes</taxon>
        <taxon>Agaricomycetidae</taxon>
        <taxon>Boletales</taxon>
        <taxon>Boletales incertae sedis</taxon>
        <taxon>Leucogyrophana</taxon>
    </lineage>
</organism>
<sequence>MATSIVTARVTTRSQQGAPEAPEGNSPESGGTNTIPTVPVAPKKGKKAVGKAADLKNQQIRCSIPSGDKAQEAAGKGGRTSAQGAKNSQQENPRDDPPPEREVSNPPTTEGNVNEKSPPPIAEGPPAKPSEARSEGPSHNSWDPMPPTAEQLMATINQYLQAAGTRWMERSAGATPGENHGVNPYAHQAGCIATLRAQFVQATREADASTTDHLDRPAQTAQGTKDEGDDLYVQSPMKITHCADALAGGPRGKTQNLKDKQTSSWSASVRL</sequence>
<reference evidence="1" key="1">
    <citation type="journal article" date="2021" name="New Phytol.">
        <title>Evolutionary innovations through gain and loss of genes in the ectomycorrhizal Boletales.</title>
        <authorList>
            <person name="Wu G."/>
            <person name="Miyauchi S."/>
            <person name="Morin E."/>
            <person name="Kuo A."/>
            <person name="Drula E."/>
            <person name="Varga T."/>
            <person name="Kohler A."/>
            <person name="Feng B."/>
            <person name="Cao Y."/>
            <person name="Lipzen A."/>
            <person name="Daum C."/>
            <person name="Hundley H."/>
            <person name="Pangilinan J."/>
            <person name="Johnson J."/>
            <person name="Barry K."/>
            <person name="LaButti K."/>
            <person name="Ng V."/>
            <person name="Ahrendt S."/>
            <person name="Min B."/>
            <person name="Choi I.G."/>
            <person name="Park H."/>
            <person name="Plett J.M."/>
            <person name="Magnuson J."/>
            <person name="Spatafora J.W."/>
            <person name="Nagy L.G."/>
            <person name="Henrissat B."/>
            <person name="Grigoriev I.V."/>
            <person name="Yang Z.L."/>
            <person name="Xu J."/>
            <person name="Martin F.M."/>
        </authorList>
    </citation>
    <scope>NUCLEOTIDE SEQUENCE</scope>
    <source>
        <strain evidence="1">KUC20120723A-06</strain>
    </source>
</reference>
<accession>A0ACB8AZ65</accession>
<name>A0ACB8AZ65_9AGAM</name>
<dbReference type="Proteomes" id="UP000790709">
    <property type="component" value="Unassembled WGS sequence"/>
</dbReference>
<proteinExistence type="predicted"/>
<gene>
    <name evidence="1" type="ORF">BV22DRAFT_1134306</name>
</gene>
<dbReference type="EMBL" id="MU266730">
    <property type="protein sequence ID" value="KAH7918825.1"/>
    <property type="molecule type" value="Genomic_DNA"/>
</dbReference>
<protein>
    <submittedName>
        <fullName evidence="1">Uncharacterized protein</fullName>
    </submittedName>
</protein>
<evidence type="ECO:0000313" key="1">
    <source>
        <dbReference type="EMBL" id="KAH7918825.1"/>
    </source>
</evidence>
<keyword evidence="2" id="KW-1185">Reference proteome</keyword>